<dbReference type="FunCoup" id="A0A7M7RGK8">
    <property type="interactions" value="1708"/>
</dbReference>
<dbReference type="RefSeq" id="XP_030827827.1">
    <property type="nucleotide sequence ID" value="XM_030971967.1"/>
</dbReference>
<reference evidence="14" key="1">
    <citation type="submission" date="2015-02" db="EMBL/GenBank/DDBJ databases">
        <title>Genome sequencing for Strongylocentrotus purpuratus.</title>
        <authorList>
            <person name="Murali S."/>
            <person name="Liu Y."/>
            <person name="Vee V."/>
            <person name="English A."/>
            <person name="Wang M."/>
            <person name="Skinner E."/>
            <person name="Han Y."/>
            <person name="Muzny D.M."/>
            <person name="Worley K.C."/>
            <person name="Gibbs R.A."/>
        </authorList>
    </citation>
    <scope>NUCLEOTIDE SEQUENCE</scope>
</reference>
<evidence type="ECO:0000313" key="13">
    <source>
        <dbReference type="EnsemblMetazoa" id="XP_793164"/>
    </source>
</evidence>
<dbReference type="Proteomes" id="UP000007110">
    <property type="component" value="Unassembled WGS sequence"/>
</dbReference>
<dbReference type="Pfam" id="PF00300">
    <property type="entry name" value="His_Phos_1"/>
    <property type="match status" value="2"/>
</dbReference>
<evidence type="ECO:0000256" key="12">
    <source>
        <dbReference type="SAM" id="Phobius"/>
    </source>
</evidence>
<dbReference type="EnsemblMetazoa" id="XM_788071">
    <property type="protein sequence ID" value="XP_793164"/>
    <property type="gene ID" value="LOC588383"/>
</dbReference>
<dbReference type="InParanoid" id="A0A7M7RGK8"/>
<sequence length="286" mass="31942">MPAFNHGFRAVKLIFGISGGVAFGAAAVGYSRRERDGFLPTALAAWTTNHNPSVRWDTNWDKRDPESLINPSRTEVDSKDPTTKLTGVKPTATRHLILIRHGQYNTDGITDDERILTALGREQAAMTGQRLKALNHPYTTIINSTMARAIETADIISAQIPDIPRETYCELLREGAPIPPEPPVGHWKPEVKQFYEDGARIEAAFRKYFHRADPAQTENSFEVIVCHANVIRYFVCRAMQFPPEAWLRMSLYHGSITWVSIRPSGRVSLRALGDAGFMPANKVSVS</sequence>
<dbReference type="InterPro" id="IPR013078">
    <property type="entry name" value="His_Pase_superF_clade-1"/>
</dbReference>
<dbReference type="EnsemblMetazoa" id="XM_030971967">
    <property type="protein sequence ID" value="XP_030827827"/>
    <property type="gene ID" value="LOC115918266"/>
</dbReference>
<keyword evidence="5" id="KW-0378">Hydrolase</keyword>
<dbReference type="AlphaFoldDB" id="A0A7M7RGK8"/>
<evidence type="ECO:0000256" key="10">
    <source>
        <dbReference type="ARBA" id="ARBA00047761"/>
    </source>
</evidence>
<keyword evidence="4" id="KW-1000">Mitochondrion outer membrane</keyword>
<dbReference type="RefSeq" id="XP_793164.1">
    <property type="nucleotide sequence ID" value="XM_788071.4"/>
</dbReference>
<dbReference type="GO" id="GO:0005739">
    <property type="term" value="C:mitochondrion"/>
    <property type="evidence" value="ECO:0000318"/>
    <property type="project" value="GO_Central"/>
</dbReference>
<dbReference type="Gene3D" id="3.40.50.1240">
    <property type="entry name" value="Phosphoglycerate mutase-like"/>
    <property type="match status" value="1"/>
</dbReference>
<evidence type="ECO:0000256" key="8">
    <source>
        <dbReference type="ARBA" id="ARBA00039765"/>
    </source>
</evidence>
<comment type="similarity">
    <text evidence="2">Belongs to the phosphoglycerate mutase family. BPG-dependent PGAM subfamily.</text>
</comment>
<dbReference type="OrthoDB" id="2118094at2759"/>
<evidence type="ECO:0000256" key="9">
    <source>
        <dbReference type="ARBA" id="ARBA00040722"/>
    </source>
</evidence>
<dbReference type="CDD" id="cd07067">
    <property type="entry name" value="HP_PGM_like"/>
    <property type="match status" value="1"/>
</dbReference>
<evidence type="ECO:0000256" key="4">
    <source>
        <dbReference type="ARBA" id="ARBA00022787"/>
    </source>
</evidence>
<reference evidence="13" key="2">
    <citation type="submission" date="2021-01" db="UniProtKB">
        <authorList>
            <consortium name="EnsemblMetazoa"/>
        </authorList>
    </citation>
    <scope>IDENTIFICATION</scope>
</reference>
<comment type="catalytic activity">
    <reaction evidence="11">
        <text>O-phospho-L-threonyl-[protein] + H2O = L-threonyl-[protein] + phosphate</text>
        <dbReference type="Rhea" id="RHEA:47004"/>
        <dbReference type="Rhea" id="RHEA-COMP:11060"/>
        <dbReference type="Rhea" id="RHEA-COMP:11605"/>
        <dbReference type="ChEBI" id="CHEBI:15377"/>
        <dbReference type="ChEBI" id="CHEBI:30013"/>
        <dbReference type="ChEBI" id="CHEBI:43474"/>
        <dbReference type="ChEBI" id="CHEBI:61977"/>
        <dbReference type="EC" id="3.1.3.16"/>
    </reaction>
</comment>
<dbReference type="GeneID" id="588383"/>
<accession>A0A7M7RGK8</accession>
<proteinExistence type="inferred from homology"/>
<evidence type="ECO:0000256" key="7">
    <source>
        <dbReference type="ARBA" id="ARBA00023136"/>
    </source>
</evidence>
<keyword evidence="14" id="KW-1185">Reference proteome</keyword>
<evidence type="ECO:0000256" key="2">
    <source>
        <dbReference type="ARBA" id="ARBA00006717"/>
    </source>
</evidence>
<keyword evidence="6" id="KW-0496">Mitochondrion</keyword>
<dbReference type="PANTHER" id="PTHR20935">
    <property type="entry name" value="PHOSPHOGLYCERATE MUTASE-RELATED"/>
    <property type="match status" value="1"/>
</dbReference>
<dbReference type="FunFam" id="3.40.50.1240:FF:000009">
    <property type="entry name" value="serine/threonine-protein phosphatase PGAM5, mitochondrial isoform X1"/>
    <property type="match status" value="1"/>
</dbReference>
<keyword evidence="7 12" id="KW-0472">Membrane</keyword>
<dbReference type="GO" id="GO:0005741">
    <property type="term" value="C:mitochondrial outer membrane"/>
    <property type="evidence" value="ECO:0007669"/>
    <property type="project" value="UniProtKB-SubCell"/>
</dbReference>
<evidence type="ECO:0000256" key="11">
    <source>
        <dbReference type="ARBA" id="ARBA00048336"/>
    </source>
</evidence>
<dbReference type="OMA" id="QLPLFAW"/>
<name>A0A7M7RGK8_STRPU</name>
<comment type="catalytic activity">
    <reaction evidence="10">
        <text>O-phospho-L-seryl-[protein] + H2O = L-seryl-[protein] + phosphate</text>
        <dbReference type="Rhea" id="RHEA:20629"/>
        <dbReference type="Rhea" id="RHEA-COMP:9863"/>
        <dbReference type="Rhea" id="RHEA-COMP:11604"/>
        <dbReference type="ChEBI" id="CHEBI:15377"/>
        <dbReference type="ChEBI" id="CHEBI:29999"/>
        <dbReference type="ChEBI" id="CHEBI:43474"/>
        <dbReference type="ChEBI" id="CHEBI:83421"/>
        <dbReference type="EC" id="3.1.3.16"/>
    </reaction>
</comment>
<dbReference type="GO" id="GO:0090141">
    <property type="term" value="P:positive regulation of mitochondrial fission"/>
    <property type="evidence" value="ECO:0000318"/>
    <property type="project" value="GO_Central"/>
</dbReference>
<evidence type="ECO:0000256" key="1">
    <source>
        <dbReference type="ARBA" id="ARBA00004294"/>
    </source>
</evidence>
<dbReference type="KEGG" id="spu:115918266"/>
<dbReference type="GeneID" id="115918266"/>
<keyword evidence="12" id="KW-0812">Transmembrane</keyword>
<dbReference type="PANTHER" id="PTHR20935:SF0">
    <property type="entry name" value="SERINE_THREONINE-PROTEIN PHOSPHATASE PGAM5, MITOCHONDRIAL"/>
    <property type="match status" value="1"/>
</dbReference>
<dbReference type="SMART" id="SM00855">
    <property type="entry name" value="PGAM"/>
    <property type="match status" value="1"/>
</dbReference>
<dbReference type="GO" id="GO:0004722">
    <property type="term" value="F:protein serine/threonine phosphatase activity"/>
    <property type="evidence" value="ECO:0000318"/>
    <property type="project" value="GO_Central"/>
</dbReference>
<feature type="transmembrane region" description="Helical" evidence="12">
    <location>
        <begin position="12"/>
        <end position="30"/>
    </location>
</feature>
<organism evidence="13 14">
    <name type="scientific">Strongylocentrotus purpuratus</name>
    <name type="common">Purple sea urchin</name>
    <dbReference type="NCBI Taxonomy" id="7668"/>
    <lineage>
        <taxon>Eukaryota</taxon>
        <taxon>Metazoa</taxon>
        <taxon>Echinodermata</taxon>
        <taxon>Eleutherozoa</taxon>
        <taxon>Echinozoa</taxon>
        <taxon>Echinoidea</taxon>
        <taxon>Euechinoidea</taxon>
        <taxon>Echinacea</taxon>
        <taxon>Camarodonta</taxon>
        <taxon>Echinidea</taxon>
        <taxon>Strongylocentrotidae</taxon>
        <taxon>Strongylocentrotus</taxon>
    </lineage>
</organism>
<comment type="subcellular location">
    <subcellularLocation>
        <location evidence="1">Mitochondrion outer membrane</location>
    </subcellularLocation>
</comment>
<protein>
    <recommendedName>
        <fullName evidence="8">Serine/threonine-protein phosphatase PGAM5, mitochondrial</fullName>
        <ecNumber evidence="3">3.1.3.16</ecNumber>
    </recommendedName>
    <alternativeName>
        <fullName evidence="9">Serine/threonine-protein phosphatase Pgam5, mitochondrial</fullName>
    </alternativeName>
</protein>
<dbReference type="InterPro" id="IPR051021">
    <property type="entry name" value="Mito_Ser/Thr_phosphatase"/>
</dbReference>
<evidence type="ECO:0000256" key="6">
    <source>
        <dbReference type="ARBA" id="ARBA00023128"/>
    </source>
</evidence>
<evidence type="ECO:0000256" key="5">
    <source>
        <dbReference type="ARBA" id="ARBA00022801"/>
    </source>
</evidence>
<evidence type="ECO:0000256" key="3">
    <source>
        <dbReference type="ARBA" id="ARBA00013081"/>
    </source>
</evidence>
<dbReference type="EC" id="3.1.3.16" evidence="3"/>
<evidence type="ECO:0000313" key="14">
    <source>
        <dbReference type="Proteomes" id="UP000007110"/>
    </source>
</evidence>
<dbReference type="SUPFAM" id="SSF53254">
    <property type="entry name" value="Phosphoglycerate mutase-like"/>
    <property type="match status" value="1"/>
</dbReference>
<dbReference type="InterPro" id="IPR029033">
    <property type="entry name" value="His_PPase_superfam"/>
</dbReference>
<keyword evidence="12" id="KW-1133">Transmembrane helix</keyword>